<proteinExistence type="predicted"/>
<evidence type="ECO:0000259" key="4">
    <source>
        <dbReference type="PROSITE" id="PS01124"/>
    </source>
</evidence>
<organism evidence="5 6">
    <name type="scientific">Candidatus Scatomorpha merdipullorum</name>
    <dbReference type="NCBI Taxonomy" id="2840927"/>
    <lineage>
        <taxon>Bacteria</taxon>
        <taxon>Bacillati</taxon>
        <taxon>Bacillota</taxon>
        <taxon>Clostridia</taxon>
        <taxon>Eubacteriales</taxon>
        <taxon>Candidatus Scatomorpha</taxon>
    </lineage>
</organism>
<dbReference type="EMBL" id="DVJK01000177">
    <property type="protein sequence ID" value="HIS67172.1"/>
    <property type="molecule type" value="Genomic_DNA"/>
</dbReference>
<feature type="domain" description="HTH araC/xylS-type" evidence="4">
    <location>
        <begin position="195"/>
        <end position="294"/>
    </location>
</feature>
<dbReference type="AlphaFoldDB" id="A0A9D1FDN5"/>
<dbReference type="Gene3D" id="1.10.10.60">
    <property type="entry name" value="Homeodomain-like"/>
    <property type="match status" value="1"/>
</dbReference>
<dbReference type="CDD" id="cd02208">
    <property type="entry name" value="cupin_RmlC-like"/>
    <property type="match status" value="1"/>
</dbReference>
<dbReference type="Pfam" id="PF07883">
    <property type="entry name" value="Cupin_2"/>
    <property type="match status" value="1"/>
</dbReference>
<reference evidence="5" key="1">
    <citation type="submission" date="2020-10" db="EMBL/GenBank/DDBJ databases">
        <authorList>
            <person name="Gilroy R."/>
        </authorList>
    </citation>
    <scope>NUCLEOTIDE SEQUENCE</scope>
    <source>
        <strain evidence="5">ChiHjej10B9-9673</strain>
    </source>
</reference>
<dbReference type="PRINTS" id="PR00032">
    <property type="entry name" value="HTHARAC"/>
</dbReference>
<evidence type="ECO:0000313" key="6">
    <source>
        <dbReference type="Proteomes" id="UP000824001"/>
    </source>
</evidence>
<dbReference type="InterPro" id="IPR050204">
    <property type="entry name" value="AraC_XylS_family_regulators"/>
</dbReference>
<dbReference type="GO" id="GO:0003700">
    <property type="term" value="F:DNA-binding transcription factor activity"/>
    <property type="evidence" value="ECO:0007669"/>
    <property type="project" value="InterPro"/>
</dbReference>
<dbReference type="GO" id="GO:0043565">
    <property type="term" value="F:sequence-specific DNA binding"/>
    <property type="evidence" value="ECO:0007669"/>
    <property type="project" value="InterPro"/>
</dbReference>
<dbReference type="PROSITE" id="PS01124">
    <property type="entry name" value="HTH_ARAC_FAMILY_2"/>
    <property type="match status" value="1"/>
</dbReference>
<dbReference type="Proteomes" id="UP000824001">
    <property type="component" value="Unassembled WGS sequence"/>
</dbReference>
<dbReference type="InterPro" id="IPR011051">
    <property type="entry name" value="RmlC_Cupin_sf"/>
</dbReference>
<dbReference type="SMART" id="SM00342">
    <property type="entry name" value="HTH_ARAC"/>
    <property type="match status" value="1"/>
</dbReference>
<keyword evidence="1" id="KW-0805">Transcription regulation</keyword>
<dbReference type="InterPro" id="IPR020449">
    <property type="entry name" value="Tscrpt_reg_AraC-type_HTH"/>
</dbReference>
<protein>
    <submittedName>
        <fullName evidence="5">AraC family transcriptional regulator</fullName>
    </submittedName>
</protein>
<dbReference type="SUPFAM" id="SSF51182">
    <property type="entry name" value="RmlC-like cupins"/>
    <property type="match status" value="1"/>
</dbReference>
<comment type="caution">
    <text evidence="5">The sequence shown here is derived from an EMBL/GenBank/DDBJ whole genome shotgun (WGS) entry which is preliminary data.</text>
</comment>
<name>A0A9D1FDN5_9FIRM</name>
<dbReference type="PANTHER" id="PTHR46796">
    <property type="entry name" value="HTH-TYPE TRANSCRIPTIONAL ACTIVATOR RHAS-RELATED"/>
    <property type="match status" value="1"/>
</dbReference>
<evidence type="ECO:0000256" key="2">
    <source>
        <dbReference type="ARBA" id="ARBA00023125"/>
    </source>
</evidence>
<dbReference type="Gene3D" id="2.60.120.10">
    <property type="entry name" value="Jelly Rolls"/>
    <property type="match status" value="1"/>
</dbReference>
<keyword evidence="2" id="KW-0238">DNA-binding</keyword>
<sequence length="295" mass="33299">MLLDVCSVDVNEALQELKVHGTPDFECAAYELRFRSGAGTVIPWHWHGELEAAYVAEGEITVRLPGSALRVRAGESFFINANVLHCYEAEEGGKVRSAVFGSELVTGGANTVFERRYLRPLMENRAFTGLLLHAGEFRQIHELMPRFFSVMASEPVGFEFTAREILSQLCLMLCERYADTTPRPVRRSPDADRVRDMLALIHERWAEPLELGDIARSANVGERECERAFKRLIGLTPKQYLIKYRTARAASLLSSRPDLSIAGVAARCGFNSPSVFARTFRDYYSVTPREYRRSI</sequence>
<keyword evidence="3" id="KW-0804">Transcription</keyword>
<dbReference type="InterPro" id="IPR014710">
    <property type="entry name" value="RmlC-like_jellyroll"/>
</dbReference>
<dbReference type="InterPro" id="IPR018060">
    <property type="entry name" value="HTH_AraC"/>
</dbReference>
<evidence type="ECO:0000313" key="5">
    <source>
        <dbReference type="EMBL" id="HIS67172.1"/>
    </source>
</evidence>
<reference evidence="5" key="2">
    <citation type="journal article" date="2021" name="PeerJ">
        <title>Extensive microbial diversity within the chicken gut microbiome revealed by metagenomics and culture.</title>
        <authorList>
            <person name="Gilroy R."/>
            <person name="Ravi A."/>
            <person name="Getino M."/>
            <person name="Pursley I."/>
            <person name="Horton D.L."/>
            <person name="Alikhan N.F."/>
            <person name="Baker D."/>
            <person name="Gharbi K."/>
            <person name="Hall N."/>
            <person name="Watson M."/>
            <person name="Adriaenssens E.M."/>
            <person name="Foster-Nyarko E."/>
            <person name="Jarju S."/>
            <person name="Secka A."/>
            <person name="Antonio M."/>
            <person name="Oren A."/>
            <person name="Chaudhuri R.R."/>
            <person name="La Ragione R."/>
            <person name="Hildebrand F."/>
            <person name="Pallen M.J."/>
        </authorList>
    </citation>
    <scope>NUCLEOTIDE SEQUENCE</scope>
    <source>
        <strain evidence="5">ChiHjej10B9-9673</strain>
    </source>
</reference>
<evidence type="ECO:0000256" key="1">
    <source>
        <dbReference type="ARBA" id="ARBA00023015"/>
    </source>
</evidence>
<dbReference type="InterPro" id="IPR013096">
    <property type="entry name" value="Cupin_2"/>
</dbReference>
<dbReference type="SUPFAM" id="SSF46689">
    <property type="entry name" value="Homeodomain-like"/>
    <property type="match status" value="2"/>
</dbReference>
<accession>A0A9D1FDN5</accession>
<gene>
    <name evidence="5" type="ORF">IAC18_06365</name>
</gene>
<evidence type="ECO:0000256" key="3">
    <source>
        <dbReference type="ARBA" id="ARBA00023163"/>
    </source>
</evidence>
<dbReference type="InterPro" id="IPR009057">
    <property type="entry name" value="Homeodomain-like_sf"/>
</dbReference>
<dbReference type="Pfam" id="PF12833">
    <property type="entry name" value="HTH_18"/>
    <property type="match status" value="1"/>
</dbReference>